<dbReference type="STRING" id="871963.Desdi_2914"/>
<keyword evidence="2" id="KW-0645">Protease</keyword>
<keyword evidence="2" id="KW-0378">Hydrolase</keyword>
<dbReference type="Gene3D" id="3.40.630.10">
    <property type="entry name" value="Zn peptidases"/>
    <property type="match status" value="1"/>
</dbReference>
<sequence>MQTRRVFLKILLGLGAIALPWTGVGYKVKSVVEPLLAQPRAKLYLIPPEAQTINEYFQSESLSRTAMDDILALSSGEMEGRRAGAVGEGRASQYLSREMSLLGLKPLGDKERSYAQAFTIPEVKEEFVGSRLTFSVGNTQMLRAPSLNLLGGLVGKTEKEIIVISAHYDHLGVYKGNVYPGANDNASGVACVLGVIRRLVREKETPRKTVVFAFWSAEEMGFLGSKTFVANPTIPLERIKAVVNVDTVGNGMVGNFGLWTANTTDIACQAVQKAAADAGASAMQVESGGHNSDQISFAQAGIPAVTLLAREWLVNNHTPQDSLGNVKIEQVELAADIVYRAIKSLAY</sequence>
<dbReference type="AlphaFoldDB" id="L0FCE4"/>
<dbReference type="GO" id="GO:0008235">
    <property type="term" value="F:metalloexopeptidase activity"/>
    <property type="evidence" value="ECO:0007669"/>
    <property type="project" value="InterPro"/>
</dbReference>
<feature type="domain" description="Peptidase M28" evidence="1">
    <location>
        <begin position="148"/>
        <end position="339"/>
    </location>
</feature>
<dbReference type="HOGENOM" id="CLU_019932_0_0_9"/>
<dbReference type="OrthoDB" id="233977at2"/>
<dbReference type="Proteomes" id="UP000010797">
    <property type="component" value="Chromosome"/>
</dbReference>
<evidence type="ECO:0000313" key="3">
    <source>
        <dbReference type="Proteomes" id="UP000010797"/>
    </source>
</evidence>
<keyword evidence="3" id="KW-1185">Reference proteome</keyword>
<dbReference type="PANTHER" id="PTHR12147:SF26">
    <property type="entry name" value="PEPTIDASE M28 DOMAIN-CONTAINING PROTEIN"/>
    <property type="match status" value="1"/>
</dbReference>
<dbReference type="Pfam" id="PF04389">
    <property type="entry name" value="Peptidase_M28"/>
    <property type="match status" value="1"/>
</dbReference>
<accession>L0FCE4</accession>
<protein>
    <submittedName>
        <fullName evidence="2">Putative aminopeptidase</fullName>
    </submittedName>
</protein>
<dbReference type="PANTHER" id="PTHR12147">
    <property type="entry name" value="METALLOPEPTIDASE M28 FAMILY MEMBER"/>
    <property type="match status" value="1"/>
</dbReference>
<keyword evidence="2" id="KW-0031">Aminopeptidase</keyword>
<dbReference type="KEGG" id="ddl:Desdi_2914"/>
<organism evidence="2 3">
    <name type="scientific">Desulfitobacterium dichloroeliminans (strain LMG P-21439 / DCA1)</name>
    <dbReference type="NCBI Taxonomy" id="871963"/>
    <lineage>
        <taxon>Bacteria</taxon>
        <taxon>Bacillati</taxon>
        <taxon>Bacillota</taxon>
        <taxon>Clostridia</taxon>
        <taxon>Eubacteriales</taxon>
        <taxon>Desulfitobacteriaceae</taxon>
        <taxon>Desulfitobacterium</taxon>
    </lineage>
</organism>
<dbReference type="SUPFAM" id="SSF53187">
    <property type="entry name" value="Zn-dependent exopeptidases"/>
    <property type="match status" value="1"/>
</dbReference>
<dbReference type="eggNOG" id="COG2234">
    <property type="taxonomic scope" value="Bacteria"/>
</dbReference>
<reference evidence="3" key="1">
    <citation type="submission" date="2012-02" db="EMBL/GenBank/DDBJ databases">
        <title>Complete sequence of Desulfitobacterium dichloroeliminans LMG P-21439.</title>
        <authorList>
            <person name="Lucas S."/>
            <person name="Han J."/>
            <person name="Lapidus A."/>
            <person name="Cheng J.-F."/>
            <person name="Goodwin L."/>
            <person name="Pitluck S."/>
            <person name="Peters L."/>
            <person name="Ovchinnikova G."/>
            <person name="Teshima H."/>
            <person name="Detter J.C."/>
            <person name="Han C."/>
            <person name="Tapia R."/>
            <person name="Land M."/>
            <person name="Hauser L."/>
            <person name="Kyrpides N."/>
            <person name="Ivanova N."/>
            <person name="Pagani I."/>
            <person name="Kruse T."/>
            <person name="de Vos W.M."/>
            <person name="Boon N."/>
            <person name="Smidt H."/>
            <person name="Woyke T."/>
        </authorList>
    </citation>
    <scope>NUCLEOTIDE SEQUENCE [LARGE SCALE GENOMIC DNA]</scope>
    <source>
        <strain evidence="3">LMG P-21439 / DCA1</strain>
    </source>
</reference>
<gene>
    <name evidence="2" type="ordered locus">Desdi_2914</name>
</gene>
<dbReference type="RefSeq" id="WP_015263287.1">
    <property type="nucleotide sequence ID" value="NC_019903.1"/>
</dbReference>
<dbReference type="GO" id="GO:0004177">
    <property type="term" value="F:aminopeptidase activity"/>
    <property type="evidence" value="ECO:0007669"/>
    <property type="project" value="UniProtKB-KW"/>
</dbReference>
<dbReference type="InterPro" id="IPR007484">
    <property type="entry name" value="Peptidase_M28"/>
</dbReference>
<name>L0FCE4_DESDL</name>
<dbReference type="EMBL" id="CP003344">
    <property type="protein sequence ID" value="AGA70326.1"/>
    <property type="molecule type" value="Genomic_DNA"/>
</dbReference>
<proteinExistence type="predicted"/>
<dbReference type="GO" id="GO:0006508">
    <property type="term" value="P:proteolysis"/>
    <property type="evidence" value="ECO:0007669"/>
    <property type="project" value="InterPro"/>
</dbReference>
<evidence type="ECO:0000313" key="2">
    <source>
        <dbReference type="EMBL" id="AGA70326.1"/>
    </source>
</evidence>
<dbReference type="InterPro" id="IPR045175">
    <property type="entry name" value="M28_fam"/>
</dbReference>
<evidence type="ECO:0000259" key="1">
    <source>
        <dbReference type="Pfam" id="PF04389"/>
    </source>
</evidence>